<gene>
    <name evidence="3" type="ordered locus">KSE_01730</name>
</gene>
<dbReference type="PANTHER" id="PTHR35152:SF1">
    <property type="entry name" value="DOMAIN SIGNALLING PROTEIN, PUTATIVE (AFU_ORTHOLOGUE AFUA_5G11310)-RELATED"/>
    <property type="match status" value="1"/>
</dbReference>
<feature type="transmembrane region" description="Helical" evidence="1">
    <location>
        <begin position="218"/>
        <end position="239"/>
    </location>
</feature>
<keyword evidence="4" id="KW-1185">Reference proteome</keyword>
<dbReference type="EMBL" id="AP010968">
    <property type="protein sequence ID" value="BAJ26024.1"/>
    <property type="molecule type" value="Genomic_DNA"/>
</dbReference>
<evidence type="ECO:0000259" key="2">
    <source>
        <dbReference type="PROSITE" id="PS50924"/>
    </source>
</evidence>
<dbReference type="KEGG" id="ksk:KSE_01730"/>
<keyword evidence="1" id="KW-1133">Transmembrane helix</keyword>
<accession>E4N493</accession>
<feature type="domain" description="MHYT" evidence="2">
    <location>
        <begin position="14"/>
        <end position="203"/>
    </location>
</feature>
<feature type="transmembrane region" description="Helical" evidence="1">
    <location>
        <begin position="149"/>
        <end position="170"/>
    </location>
</feature>
<keyword evidence="1" id="KW-0472">Membrane</keyword>
<proteinExistence type="predicted"/>
<dbReference type="PANTHER" id="PTHR35152">
    <property type="entry name" value="DOMAIN SIGNALLING PROTEIN, PUTATIVE (AFU_ORTHOLOGUE AFUA_5G11310)-RELATED"/>
    <property type="match status" value="1"/>
</dbReference>
<dbReference type="eggNOG" id="COG3300">
    <property type="taxonomic scope" value="Bacteria"/>
</dbReference>
<dbReference type="AlphaFoldDB" id="E4N493"/>
<evidence type="ECO:0000256" key="1">
    <source>
        <dbReference type="PROSITE-ProRule" id="PRU00244"/>
    </source>
</evidence>
<dbReference type="STRING" id="452652.KSE_01730"/>
<feature type="transmembrane region" description="Helical" evidence="1">
    <location>
        <begin position="87"/>
        <end position="108"/>
    </location>
</feature>
<feature type="transmembrane region" description="Helical" evidence="1">
    <location>
        <begin position="115"/>
        <end position="137"/>
    </location>
</feature>
<keyword evidence="1" id="KW-0812">Transmembrane</keyword>
<dbReference type="Pfam" id="PF03707">
    <property type="entry name" value="MHYT"/>
    <property type="match status" value="3"/>
</dbReference>
<feature type="transmembrane region" description="Helical" evidence="1">
    <location>
        <begin position="49"/>
        <end position="75"/>
    </location>
</feature>
<sequence>MNHGTMAHLDGFQYGWVNPVVAYLIACVGAAIGLRCTARAMTLQPKKRFGWLALAAGAFGCGIWSMHFIAMLGFMVDSSSLVYDIPLTLVSLLVAIAVVGLGIGYVGYRGKSTGALLVSGVVTGCGVAVMHYVGMAAMQVEGKVSYDTLLVVASVAIAIAAATAALWMTLHVKGLPAALGAALIAGVAVVAMHYTAMAAVSVSLDGRPLGGGTPASQFILPLAVGIMVVLAVAGIAIALSPQDPEDGEGGGGPAVEPIRVDLFGQERY</sequence>
<feature type="transmembrane region" description="Helical" evidence="1">
    <location>
        <begin position="20"/>
        <end position="37"/>
    </location>
</feature>
<dbReference type="RefSeq" id="WP_014133345.1">
    <property type="nucleotide sequence ID" value="NC_016109.1"/>
</dbReference>
<dbReference type="PATRIC" id="fig|452652.3.peg.165"/>
<evidence type="ECO:0000313" key="3">
    <source>
        <dbReference type="EMBL" id="BAJ26024.1"/>
    </source>
</evidence>
<dbReference type="HOGENOM" id="CLU_061170_0_0_11"/>
<dbReference type="Proteomes" id="UP000007076">
    <property type="component" value="Chromosome"/>
</dbReference>
<evidence type="ECO:0000313" key="4">
    <source>
        <dbReference type="Proteomes" id="UP000007076"/>
    </source>
</evidence>
<protein>
    <recommendedName>
        <fullName evidence="2">MHYT domain-containing protein</fullName>
    </recommendedName>
</protein>
<dbReference type="InterPro" id="IPR005330">
    <property type="entry name" value="MHYT_dom"/>
</dbReference>
<feature type="transmembrane region" description="Helical" evidence="1">
    <location>
        <begin position="177"/>
        <end position="198"/>
    </location>
</feature>
<dbReference type="PROSITE" id="PS50924">
    <property type="entry name" value="MHYT"/>
    <property type="match status" value="1"/>
</dbReference>
<dbReference type="GO" id="GO:0016020">
    <property type="term" value="C:membrane"/>
    <property type="evidence" value="ECO:0007669"/>
    <property type="project" value="UniProtKB-UniRule"/>
</dbReference>
<name>E4N493_KITSK</name>
<reference evidence="3 4" key="1">
    <citation type="journal article" date="2010" name="DNA Res.">
        <title>Genome sequence of Kitasatospora setae NBRC 14216T: an evolutionary snapshot of the family Streptomycetaceae.</title>
        <authorList>
            <person name="Ichikawa N."/>
            <person name="Oguchi A."/>
            <person name="Ikeda H."/>
            <person name="Ishikawa J."/>
            <person name="Kitani S."/>
            <person name="Watanabe Y."/>
            <person name="Nakamura S."/>
            <person name="Katano Y."/>
            <person name="Kishi E."/>
            <person name="Sasagawa M."/>
            <person name="Ankai A."/>
            <person name="Fukui S."/>
            <person name="Hashimoto Y."/>
            <person name="Kamata S."/>
            <person name="Otoguro M."/>
            <person name="Tanikawa S."/>
            <person name="Nihira T."/>
            <person name="Horinouchi S."/>
            <person name="Ohnishi Y."/>
            <person name="Hayakawa M."/>
            <person name="Kuzuyama T."/>
            <person name="Arisawa A."/>
            <person name="Nomoto F."/>
            <person name="Miura H."/>
            <person name="Takahashi Y."/>
            <person name="Fujita N."/>
        </authorList>
    </citation>
    <scope>NUCLEOTIDE SEQUENCE [LARGE SCALE GENOMIC DNA]</scope>
    <source>
        <strain evidence="4">ATCC 33774 / DSM 43861 / JCM 3304 / KCC A-0304 / NBRC 14216 / KM-6054</strain>
    </source>
</reference>
<organism evidence="3 4">
    <name type="scientific">Kitasatospora setae (strain ATCC 33774 / DSM 43861 / JCM 3304 / KCC A-0304 / NBRC 14216 / KM-6054)</name>
    <name type="common">Streptomyces setae</name>
    <dbReference type="NCBI Taxonomy" id="452652"/>
    <lineage>
        <taxon>Bacteria</taxon>
        <taxon>Bacillati</taxon>
        <taxon>Actinomycetota</taxon>
        <taxon>Actinomycetes</taxon>
        <taxon>Kitasatosporales</taxon>
        <taxon>Streptomycetaceae</taxon>
        <taxon>Kitasatospora</taxon>
    </lineage>
</organism>